<accession>A0ABN7VED4</accession>
<protein>
    <submittedName>
        <fullName evidence="2">25616_t:CDS:1</fullName>
    </submittedName>
</protein>
<proteinExistence type="predicted"/>
<organism evidence="2 3">
    <name type="scientific">Gigaspora margarita</name>
    <dbReference type="NCBI Taxonomy" id="4874"/>
    <lineage>
        <taxon>Eukaryota</taxon>
        <taxon>Fungi</taxon>
        <taxon>Fungi incertae sedis</taxon>
        <taxon>Mucoromycota</taxon>
        <taxon>Glomeromycotina</taxon>
        <taxon>Glomeromycetes</taxon>
        <taxon>Diversisporales</taxon>
        <taxon>Gigasporaceae</taxon>
        <taxon>Gigaspora</taxon>
    </lineage>
</organism>
<feature type="region of interest" description="Disordered" evidence="1">
    <location>
        <begin position="70"/>
        <end position="113"/>
    </location>
</feature>
<feature type="compositionally biased region" description="Acidic residues" evidence="1">
    <location>
        <begin position="77"/>
        <end position="95"/>
    </location>
</feature>
<evidence type="ECO:0000313" key="3">
    <source>
        <dbReference type="Proteomes" id="UP000789901"/>
    </source>
</evidence>
<gene>
    <name evidence="2" type="ORF">GMARGA_LOCUS17473</name>
</gene>
<keyword evidence="3" id="KW-1185">Reference proteome</keyword>
<dbReference type="EMBL" id="CAJVQB010013254">
    <property type="protein sequence ID" value="CAG8760951.1"/>
    <property type="molecule type" value="Genomic_DNA"/>
</dbReference>
<feature type="compositionally biased region" description="Polar residues" evidence="1">
    <location>
        <begin position="96"/>
        <end position="105"/>
    </location>
</feature>
<name>A0ABN7VED4_GIGMA</name>
<evidence type="ECO:0000313" key="2">
    <source>
        <dbReference type="EMBL" id="CAG8760951.1"/>
    </source>
</evidence>
<evidence type="ECO:0000256" key="1">
    <source>
        <dbReference type="SAM" id="MobiDB-lite"/>
    </source>
</evidence>
<comment type="caution">
    <text evidence="2">The sequence shown here is derived from an EMBL/GenBank/DDBJ whole genome shotgun (WGS) entry which is preliminary data.</text>
</comment>
<sequence length="113" mass="12750">MIAGGITLSDLLIKKKAKMFASAFDVPENKTRVTVLLGVNATGTNKLVPWVIDNKFRAQNKKILLLVDNTPSHFDPHEDEQDNNMDDDFEHDNFDEGSTSSSTSQLHRHFHKN</sequence>
<dbReference type="Proteomes" id="UP000789901">
    <property type="component" value="Unassembled WGS sequence"/>
</dbReference>
<reference evidence="2 3" key="1">
    <citation type="submission" date="2021-06" db="EMBL/GenBank/DDBJ databases">
        <authorList>
            <person name="Kallberg Y."/>
            <person name="Tangrot J."/>
            <person name="Rosling A."/>
        </authorList>
    </citation>
    <scope>NUCLEOTIDE SEQUENCE [LARGE SCALE GENOMIC DNA]</scope>
    <source>
        <strain evidence="2 3">120-4 pot B 10/14</strain>
    </source>
</reference>